<dbReference type="Proteomes" id="UP000886758">
    <property type="component" value="Unassembled WGS sequence"/>
</dbReference>
<reference evidence="2" key="1">
    <citation type="submission" date="2020-10" db="EMBL/GenBank/DDBJ databases">
        <authorList>
            <person name="Gilroy R."/>
        </authorList>
    </citation>
    <scope>NUCLEOTIDE SEQUENCE</scope>
    <source>
        <strain evidence="2">ChiW17-6978</strain>
    </source>
</reference>
<evidence type="ECO:0000313" key="3">
    <source>
        <dbReference type="Proteomes" id="UP000886758"/>
    </source>
</evidence>
<evidence type="ECO:0000313" key="2">
    <source>
        <dbReference type="EMBL" id="HIT50030.1"/>
    </source>
</evidence>
<name>A0A9D1KI79_9MOLU</name>
<proteinExistence type="predicted"/>
<reference evidence="2" key="2">
    <citation type="journal article" date="2021" name="PeerJ">
        <title>Extensive microbial diversity within the chicken gut microbiome revealed by metagenomics and culture.</title>
        <authorList>
            <person name="Gilroy R."/>
            <person name="Ravi A."/>
            <person name="Getino M."/>
            <person name="Pursley I."/>
            <person name="Horton D.L."/>
            <person name="Alikhan N.F."/>
            <person name="Baker D."/>
            <person name="Gharbi K."/>
            <person name="Hall N."/>
            <person name="Watson M."/>
            <person name="Adriaenssens E.M."/>
            <person name="Foster-Nyarko E."/>
            <person name="Jarju S."/>
            <person name="Secka A."/>
            <person name="Antonio M."/>
            <person name="Oren A."/>
            <person name="Chaudhuri R.R."/>
            <person name="La Ragione R."/>
            <person name="Hildebrand F."/>
            <person name="Pallen M.J."/>
        </authorList>
    </citation>
    <scope>NUCLEOTIDE SEQUENCE</scope>
    <source>
        <strain evidence="2">ChiW17-6978</strain>
    </source>
</reference>
<feature type="domain" description="PPM-type phosphatase" evidence="1">
    <location>
        <begin position="44"/>
        <end position="235"/>
    </location>
</feature>
<evidence type="ECO:0000259" key="1">
    <source>
        <dbReference type="Pfam" id="PF13672"/>
    </source>
</evidence>
<sequence length="269" mass="31616">MNIEKQTRKAHYYNEDRYVIGQTYYMVMDGATPLQKNGILPSEASWFVSFIKNQLKPTEQNVVEKLNFIAREAYCEFNRLTHTVNPDYYPSAGLAWVEIKDRKIICHTIGDCEILLKYKDGTLKRLLLKDLPELDQQALKEMKEIAKEKNISVLDAKKYITDTLIRNRKKMNQKGGYAIYTLSPDPYYDYLTFEEDQDLLEEIYLYTDGIALAFEELKIYTSWQEMFKKSLNLAQEFKDIVAKAKQDPLCNLYPRFKVLDDMTMIKITL</sequence>
<dbReference type="Pfam" id="PF13672">
    <property type="entry name" value="PP2C_2"/>
    <property type="match status" value="1"/>
</dbReference>
<comment type="caution">
    <text evidence="2">The sequence shown here is derived from an EMBL/GenBank/DDBJ whole genome shotgun (WGS) entry which is preliminary data.</text>
</comment>
<dbReference type="AlphaFoldDB" id="A0A9D1KI79"/>
<gene>
    <name evidence="2" type="ORF">IAD46_03285</name>
</gene>
<dbReference type="Gene3D" id="3.60.40.10">
    <property type="entry name" value="PPM-type phosphatase domain"/>
    <property type="match status" value="1"/>
</dbReference>
<organism evidence="2 3">
    <name type="scientific">Candidatus Pelethenecus faecipullorum</name>
    <dbReference type="NCBI Taxonomy" id="2840900"/>
    <lineage>
        <taxon>Bacteria</taxon>
        <taxon>Bacillati</taxon>
        <taxon>Mycoplasmatota</taxon>
        <taxon>Mollicutes</taxon>
        <taxon>Candidatus Pelethenecus</taxon>
    </lineage>
</organism>
<dbReference type="SUPFAM" id="SSF81606">
    <property type="entry name" value="PP2C-like"/>
    <property type="match status" value="1"/>
</dbReference>
<accession>A0A9D1KI79</accession>
<dbReference type="InterPro" id="IPR001932">
    <property type="entry name" value="PPM-type_phosphatase-like_dom"/>
</dbReference>
<protein>
    <submittedName>
        <fullName evidence="2">Protein phosphatase 2C domain-containing protein</fullName>
    </submittedName>
</protein>
<dbReference type="InterPro" id="IPR036457">
    <property type="entry name" value="PPM-type-like_dom_sf"/>
</dbReference>
<dbReference type="EMBL" id="DVLF01000102">
    <property type="protein sequence ID" value="HIT50030.1"/>
    <property type="molecule type" value="Genomic_DNA"/>
</dbReference>